<comment type="similarity">
    <text evidence="1">Belongs to the peptidase C40 family.</text>
</comment>
<keyword evidence="2" id="KW-0645">Protease</keyword>
<dbReference type="AlphaFoldDB" id="Q1IJ93"/>
<gene>
    <name evidence="8" type="ordered locus">Acid345_4057</name>
</gene>
<sequence>MDTRNCKLLTSFVLALSAFALGGGPAPDRVVVVPVANMYSSPSASSDVVSQAILGSNVVTLQKKGKWVKAQTSDQYTGWIEKRALRDAKNSSYATTGDTVQVTSLFANVYRETDVTAHAPIVTLPFESRVELIGHGSNDNGRWLQIRLPDKQTGWIQSGDVSANPKILTIPESIELAKRFLGIPYLWGGRSSFGYDCSGFTQMLVRSRGIYMPRDADVQASWTGVMPVDRKDLQAGDLLFFGSSPQKITHTGMYIGNGEFIHDTTNTHPVVQISQIDEEPWTHLLVASRRVK</sequence>
<dbReference type="InterPro" id="IPR003646">
    <property type="entry name" value="SH3-like_bac-type"/>
</dbReference>
<dbReference type="EnsemblBacteria" id="ABF43057">
    <property type="protein sequence ID" value="ABF43057"/>
    <property type="gene ID" value="Acid345_4057"/>
</dbReference>
<accession>Q1IJ93</accession>
<protein>
    <submittedName>
        <fullName evidence="8">Nlp/P60</fullName>
    </submittedName>
</protein>
<keyword evidence="9" id="KW-1185">Reference proteome</keyword>
<dbReference type="PANTHER" id="PTHR47053">
    <property type="entry name" value="MUREIN DD-ENDOPEPTIDASE MEPH-RELATED"/>
    <property type="match status" value="1"/>
</dbReference>
<dbReference type="InterPro" id="IPR025987">
    <property type="entry name" value="GW_dom"/>
</dbReference>
<evidence type="ECO:0000256" key="3">
    <source>
        <dbReference type="ARBA" id="ARBA00022801"/>
    </source>
</evidence>
<evidence type="ECO:0000259" key="6">
    <source>
        <dbReference type="PROSITE" id="PS51781"/>
    </source>
</evidence>
<proteinExistence type="inferred from homology"/>
<evidence type="ECO:0000313" key="8">
    <source>
        <dbReference type="EMBL" id="ABF43057.1"/>
    </source>
</evidence>
<keyword evidence="5" id="KW-0732">Signal</keyword>
<dbReference type="Proteomes" id="UP000002432">
    <property type="component" value="Chromosome"/>
</dbReference>
<dbReference type="InterPro" id="IPR038765">
    <property type="entry name" value="Papain-like_cys_pep_sf"/>
</dbReference>
<dbReference type="SUPFAM" id="SSF54001">
    <property type="entry name" value="Cysteine proteinases"/>
    <property type="match status" value="1"/>
</dbReference>
<dbReference type="Pfam" id="PF00877">
    <property type="entry name" value="NLPC_P60"/>
    <property type="match status" value="1"/>
</dbReference>
<dbReference type="EMBL" id="CP000360">
    <property type="protein sequence ID" value="ABF43057.1"/>
    <property type="molecule type" value="Genomic_DNA"/>
</dbReference>
<dbReference type="HOGENOM" id="CLU_016043_13_2_0"/>
<dbReference type="GO" id="GO:0008234">
    <property type="term" value="F:cysteine-type peptidase activity"/>
    <property type="evidence" value="ECO:0007669"/>
    <property type="project" value="UniProtKB-KW"/>
</dbReference>
<dbReference type="InterPro" id="IPR051202">
    <property type="entry name" value="Peptidase_C40"/>
</dbReference>
<evidence type="ECO:0000313" key="9">
    <source>
        <dbReference type="Proteomes" id="UP000002432"/>
    </source>
</evidence>
<keyword evidence="3" id="KW-0378">Hydrolase</keyword>
<feature type="domain" description="SH3b" evidence="6">
    <location>
        <begin position="97"/>
        <end position="165"/>
    </location>
</feature>
<dbReference type="KEGG" id="aba:Acid345_4057"/>
<dbReference type="InterPro" id="IPR041382">
    <property type="entry name" value="SH3_16"/>
</dbReference>
<dbReference type="eggNOG" id="COG0791">
    <property type="taxonomic scope" value="Bacteria"/>
</dbReference>
<name>Q1IJ93_KORVE</name>
<dbReference type="Gene3D" id="2.30.30.40">
    <property type="entry name" value="SH3 Domains"/>
    <property type="match status" value="2"/>
</dbReference>
<dbReference type="Pfam" id="PF13457">
    <property type="entry name" value="GW"/>
    <property type="match status" value="1"/>
</dbReference>
<evidence type="ECO:0000256" key="5">
    <source>
        <dbReference type="SAM" id="SignalP"/>
    </source>
</evidence>
<dbReference type="MEROPS" id="C40.009"/>
<feature type="domain" description="SH3b" evidence="6">
    <location>
        <begin position="26"/>
        <end position="89"/>
    </location>
</feature>
<dbReference type="Pfam" id="PF18348">
    <property type="entry name" value="SH3_16"/>
    <property type="match status" value="1"/>
</dbReference>
<dbReference type="SMART" id="SM00287">
    <property type="entry name" value="SH3b"/>
    <property type="match status" value="2"/>
</dbReference>
<dbReference type="STRING" id="204669.Acid345_4057"/>
<dbReference type="Gene3D" id="3.90.1720.10">
    <property type="entry name" value="endopeptidase domain like (from Nostoc punctiforme)"/>
    <property type="match status" value="1"/>
</dbReference>
<feature type="domain" description="NlpC/P60" evidence="7">
    <location>
        <begin position="167"/>
        <end position="292"/>
    </location>
</feature>
<feature type="signal peptide" evidence="5">
    <location>
        <begin position="1"/>
        <end position="22"/>
    </location>
</feature>
<feature type="chain" id="PRO_5004191067" evidence="5">
    <location>
        <begin position="23"/>
        <end position="292"/>
    </location>
</feature>
<evidence type="ECO:0000259" key="7">
    <source>
        <dbReference type="PROSITE" id="PS51935"/>
    </source>
</evidence>
<dbReference type="PROSITE" id="PS51935">
    <property type="entry name" value="NLPC_P60"/>
    <property type="match status" value="1"/>
</dbReference>
<keyword evidence="4" id="KW-0788">Thiol protease</keyword>
<dbReference type="InterPro" id="IPR000064">
    <property type="entry name" value="NLP_P60_dom"/>
</dbReference>
<dbReference type="PANTHER" id="PTHR47053:SF1">
    <property type="entry name" value="MUREIN DD-ENDOPEPTIDASE MEPH-RELATED"/>
    <property type="match status" value="1"/>
</dbReference>
<organism evidence="8 9">
    <name type="scientific">Koribacter versatilis (strain Ellin345)</name>
    <dbReference type="NCBI Taxonomy" id="204669"/>
    <lineage>
        <taxon>Bacteria</taxon>
        <taxon>Pseudomonadati</taxon>
        <taxon>Acidobacteriota</taxon>
        <taxon>Terriglobia</taxon>
        <taxon>Terriglobales</taxon>
        <taxon>Candidatus Korobacteraceae</taxon>
        <taxon>Candidatus Korobacter</taxon>
    </lineage>
</organism>
<evidence type="ECO:0000256" key="2">
    <source>
        <dbReference type="ARBA" id="ARBA00022670"/>
    </source>
</evidence>
<dbReference type="GO" id="GO:0006508">
    <property type="term" value="P:proteolysis"/>
    <property type="evidence" value="ECO:0007669"/>
    <property type="project" value="UniProtKB-KW"/>
</dbReference>
<dbReference type="PROSITE" id="PS51781">
    <property type="entry name" value="SH3B"/>
    <property type="match status" value="2"/>
</dbReference>
<evidence type="ECO:0000256" key="4">
    <source>
        <dbReference type="ARBA" id="ARBA00022807"/>
    </source>
</evidence>
<reference evidence="8 9" key="1">
    <citation type="journal article" date="2009" name="Appl. Environ. Microbiol.">
        <title>Three genomes from the phylum Acidobacteria provide insight into the lifestyles of these microorganisms in soils.</title>
        <authorList>
            <person name="Ward N.L."/>
            <person name="Challacombe J.F."/>
            <person name="Janssen P.H."/>
            <person name="Henrissat B."/>
            <person name="Coutinho P.M."/>
            <person name="Wu M."/>
            <person name="Xie G."/>
            <person name="Haft D.H."/>
            <person name="Sait M."/>
            <person name="Badger J."/>
            <person name="Barabote R.D."/>
            <person name="Bradley B."/>
            <person name="Brettin T.S."/>
            <person name="Brinkac L.M."/>
            <person name="Bruce D."/>
            <person name="Creasy T."/>
            <person name="Daugherty S.C."/>
            <person name="Davidsen T.M."/>
            <person name="DeBoy R.T."/>
            <person name="Detter J.C."/>
            <person name="Dodson R.J."/>
            <person name="Durkin A.S."/>
            <person name="Ganapathy A."/>
            <person name="Gwinn-Giglio M."/>
            <person name="Han C.S."/>
            <person name="Khouri H."/>
            <person name="Kiss H."/>
            <person name="Kothari S.P."/>
            <person name="Madupu R."/>
            <person name="Nelson K.E."/>
            <person name="Nelson W.C."/>
            <person name="Paulsen I."/>
            <person name="Penn K."/>
            <person name="Ren Q."/>
            <person name="Rosovitz M.J."/>
            <person name="Selengut J.D."/>
            <person name="Shrivastava S."/>
            <person name="Sullivan S.A."/>
            <person name="Tapia R."/>
            <person name="Thompson L.S."/>
            <person name="Watkins K.L."/>
            <person name="Yang Q."/>
            <person name="Yu C."/>
            <person name="Zafar N."/>
            <person name="Zhou L."/>
            <person name="Kuske C.R."/>
        </authorList>
    </citation>
    <scope>NUCLEOTIDE SEQUENCE [LARGE SCALE GENOMIC DNA]</scope>
    <source>
        <strain evidence="8 9">Ellin345</strain>
    </source>
</reference>
<dbReference type="OrthoDB" id="9813368at2"/>
<evidence type="ECO:0000256" key="1">
    <source>
        <dbReference type="ARBA" id="ARBA00007074"/>
    </source>
</evidence>
<dbReference type="RefSeq" id="WP_011524856.1">
    <property type="nucleotide sequence ID" value="NC_008009.1"/>
</dbReference>